<comment type="similarity">
    <text evidence="1">Belongs to the NAD(P)-dependent epimerase/dehydratase family.</text>
</comment>
<name>A0A075WG67_ARCFL</name>
<dbReference type="InterPro" id="IPR036291">
    <property type="entry name" value="NAD(P)-bd_dom_sf"/>
</dbReference>
<dbReference type="PANTHER" id="PTHR42687">
    <property type="entry name" value="L-THREONINE 3-DEHYDROGENASE"/>
    <property type="match status" value="1"/>
</dbReference>
<dbReference type="GeneID" id="24795762"/>
<evidence type="ECO:0000256" key="1">
    <source>
        <dbReference type="ARBA" id="ARBA00007637"/>
    </source>
</evidence>
<dbReference type="GO" id="GO:0008743">
    <property type="term" value="F:L-threonine 3-dehydrogenase activity"/>
    <property type="evidence" value="ECO:0007669"/>
    <property type="project" value="TreeGrafter"/>
</dbReference>
<sequence length="307" mass="34576">MAVLITGGAGFLGRFVAKHFDSPVILDLKEGKGGIFEFGSVTAWSDIAEVFRKHEIEGVIHAAAELSVKAEKSHLDAFRANVEGTLNILEACRVFDVEKVVFTSSHSVYGPRSYPFTEFSYRDPTTFYGVTKACSEILGTYYSHTYGIDFRTVRFPILVGPFRRGMGASVAFSSLIDDAFFNGTSVITLPEETKLPVLYVKDAAELVFRLYNKDRVSKPVFNAGGVVLSIKDIVEAVKKFIPFKPQFRIDDESRRIAQQWTLMTEMVEKAGIIDKYSRIEELDWEIRWKSAEEIVEDHLKTLAEVEE</sequence>
<reference evidence="3 4" key="1">
    <citation type="submission" date="2013-07" db="EMBL/GenBank/DDBJ databases">
        <title>Genome of Archaeoglobus fulgidus.</title>
        <authorList>
            <person name="Fiebig A."/>
            <person name="Birkeland N.-K."/>
        </authorList>
    </citation>
    <scope>NUCLEOTIDE SEQUENCE [LARGE SCALE GENOMIC DNA]</scope>
    <source>
        <strain evidence="3 4">DSM 8774</strain>
    </source>
</reference>
<proteinExistence type="inferred from homology"/>
<dbReference type="Proteomes" id="UP000028501">
    <property type="component" value="Chromosome"/>
</dbReference>
<dbReference type="GO" id="GO:0006567">
    <property type="term" value="P:L-threonine catabolic process"/>
    <property type="evidence" value="ECO:0007669"/>
    <property type="project" value="TreeGrafter"/>
</dbReference>
<evidence type="ECO:0000313" key="3">
    <source>
        <dbReference type="EMBL" id="AIG99006.1"/>
    </source>
</evidence>
<dbReference type="CDD" id="cd08946">
    <property type="entry name" value="SDR_e"/>
    <property type="match status" value="1"/>
</dbReference>
<dbReference type="PANTHER" id="PTHR42687:SF1">
    <property type="entry name" value="L-THREONINE 3-DEHYDROGENASE, MITOCHONDRIAL"/>
    <property type="match status" value="1"/>
</dbReference>
<feature type="domain" description="NAD-dependent epimerase/dehydratase" evidence="2">
    <location>
        <begin position="3"/>
        <end position="224"/>
    </location>
</feature>
<dbReference type="AlphaFoldDB" id="A0A075WG67"/>
<accession>A0A075WG67</accession>
<gene>
    <name evidence="3" type="ORF">AFULGI_00022810</name>
</gene>
<dbReference type="EMBL" id="CP006577">
    <property type="protein sequence ID" value="AIG99006.1"/>
    <property type="molecule type" value="Genomic_DNA"/>
</dbReference>
<dbReference type="KEGG" id="afg:AFULGI_00022810"/>
<dbReference type="Gene3D" id="3.40.50.720">
    <property type="entry name" value="NAD(P)-binding Rossmann-like Domain"/>
    <property type="match status" value="1"/>
</dbReference>
<dbReference type="Pfam" id="PF01370">
    <property type="entry name" value="Epimerase"/>
    <property type="match status" value="1"/>
</dbReference>
<evidence type="ECO:0000259" key="2">
    <source>
        <dbReference type="Pfam" id="PF01370"/>
    </source>
</evidence>
<evidence type="ECO:0000313" key="4">
    <source>
        <dbReference type="Proteomes" id="UP000028501"/>
    </source>
</evidence>
<dbReference type="SUPFAM" id="SSF51735">
    <property type="entry name" value="NAD(P)-binding Rossmann-fold domains"/>
    <property type="match status" value="1"/>
</dbReference>
<organism evidence="3 4">
    <name type="scientific">Archaeoglobus fulgidus DSM 8774</name>
    <dbReference type="NCBI Taxonomy" id="1344584"/>
    <lineage>
        <taxon>Archaea</taxon>
        <taxon>Methanobacteriati</taxon>
        <taxon>Methanobacteriota</taxon>
        <taxon>Archaeoglobi</taxon>
        <taxon>Archaeoglobales</taxon>
        <taxon>Archaeoglobaceae</taxon>
        <taxon>Archaeoglobus</taxon>
    </lineage>
</organism>
<dbReference type="RefSeq" id="WP_048096184.1">
    <property type="nucleotide sequence ID" value="NZ_CP006577.1"/>
</dbReference>
<protein>
    <submittedName>
        <fullName evidence="3">Nucleoside-diphosphate-sugar epimerase</fullName>
    </submittedName>
</protein>
<dbReference type="InterPro" id="IPR051225">
    <property type="entry name" value="NAD(P)_epim/dehydratase"/>
</dbReference>
<dbReference type="HOGENOM" id="CLU_007383_19_1_2"/>
<dbReference type="InterPro" id="IPR001509">
    <property type="entry name" value="Epimerase_deHydtase"/>
</dbReference>